<evidence type="ECO:0000256" key="1">
    <source>
        <dbReference type="SAM" id="Coils"/>
    </source>
</evidence>
<comment type="caution">
    <text evidence="3">The sequence shown here is derived from an EMBL/GenBank/DDBJ whole genome shotgun (WGS) entry which is preliminary data.</text>
</comment>
<keyword evidence="4" id="KW-1185">Reference proteome</keyword>
<feature type="region of interest" description="Disordered" evidence="2">
    <location>
        <begin position="121"/>
        <end position="143"/>
    </location>
</feature>
<name>A0A835XQT8_9CHLO</name>
<sequence>MAFPVAPAGRSSPSQGALLPPLQPPSAQASYASNAAPGLPSASASYASASALSAPAPADGGVLLPPASVVPHLPLADPHHAPAQSSQQPPNAPANAPTSDGSGAAANYFYYAGALPNQPPTYLGREPYHHHYPPGAGAQGGAAATQTTHAVQQAALRKQVQKDIKRMLGSNKAYTAAVKGPPVLTAEALDALAKPRARPGTKADLQSLVDIPDPVDWARWKTEQLAIGRLTAERAAAGRQGEKERQAEALAAYRAHKAELEAARAEAKQRTAAAEAEYGKTMSAWLNRKGQVELEEFKSRRDDDREARVLDRGRRVRGTATHDYYVR</sequence>
<organism evidence="3 4">
    <name type="scientific">Edaphochlamys debaryana</name>
    <dbReference type="NCBI Taxonomy" id="47281"/>
    <lineage>
        <taxon>Eukaryota</taxon>
        <taxon>Viridiplantae</taxon>
        <taxon>Chlorophyta</taxon>
        <taxon>core chlorophytes</taxon>
        <taxon>Chlorophyceae</taxon>
        <taxon>CS clade</taxon>
        <taxon>Chlamydomonadales</taxon>
        <taxon>Chlamydomonadales incertae sedis</taxon>
        <taxon>Edaphochlamys</taxon>
    </lineage>
</organism>
<protein>
    <submittedName>
        <fullName evidence="3">Uncharacterized protein</fullName>
    </submittedName>
</protein>
<dbReference type="Proteomes" id="UP000612055">
    <property type="component" value="Unassembled WGS sequence"/>
</dbReference>
<feature type="compositionally biased region" description="Low complexity" evidence="2">
    <location>
        <begin position="11"/>
        <end position="58"/>
    </location>
</feature>
<proteinExistence type="predicted"/>
<feature type="region of interest" description="Disordered" evidence="2">
    <location>
        <begin position="1"/>
        <end position="99"/>
    </location>
</feature>
<evidence type="ECO:0000313" key="4">
    <source>
        <dbReference type="Proteomes" id="UP000612055"/>
    </source>
</evidence>
<feature type="coiled-coil region" evidence="1">
    <location>
        <begin position="243"/>
        <end position="277"/>
    </location>
</feature>
<dbReference type="OrthoDB" id="550115at2759"/>
<accession>A0A835XQT8</accession>
<dbReference type="AlphaFoldDB" id="A0A835XQT8"/>
<keyword evidence="1" id="KW-0175">Coiled coil</keyword>
<feature type="compositionally biased region" description="Low complexity" evidence="2">
    <location>
        <begin position="71"/>
        <end position="99"/>
    </location>
</feature>
<gene>
    <name evidence="3" type="ORF">HYH03_012060</name>
</gene>
<evidence type="ECO:0000256" key="2">
    <source>
        <dbReference type="SAM" id="MobiDB-lite"/>
    </source>
</evidence>
<dbReference type="EMBL" id="JAEHOE010000073">
    <property type="protein sequence ID" value="KAG2489422.1"/>
    <property type="molecule type" value="Genomic_DNA"/>
</dbReference>
<evidence type="ECO:0000313" key="3">
    <source>
        <dbReference type="EMBL" id="KAG2489422.1"/>
    </source>
</evidence>
<reference evidence="3" key="1">
    <citation type="journal article" date="2020" name="bioRxiv">
        <title>Comparative genomics of Chlamydomonas.</title>
        <authorList>
            <person name="Craig R.J."/>
            <person name="Hasan A.R."/>
            <person name="Ness R.W."/>
            <person name="Keightley P.D."/>
        </authorList>
    </citation>
    <scope>NUCLEOTIDE SEQUENCE</scope>
    <source>
        <strain evidence="3">CCAP 11/70</strain>
    </source>
</reference>